<dbReference type="NCBIfam" id="TIGR01484">
    <property type="entry name" value="HAD-SF-IIB"/>
    <property type="match status" value="1"/>
</dbReference>
<dbReference type="SFLD" id="SFLDS00003">
    <property type="entry name" value="Haloacid_Dehalogenase"/>
    <property type="match status" value="1"/>
</dbReference>
<dbReference type="EC" id="3.1.3.70" evidence="4"/>
<dbReference type="Gene3D" id="3.40.50.1000">
    <property type="entry name" value="HAD superfamily/HAD-like"/>
    <property type="match status" value="1"/>
</dbReference>
<dbReference type="SFLD" id="SFLDG01140">
    <property type="entry name" value="C2.B:_Phosphomannomutase_and_P"/>
    <property type="match status" value="1"/>
</dbReference>
<dbReference type="NCBIfam" id="TIGR01486">
    <property type="entry name" value="HAD-SF-IIB-MPGP"/>
    <property type="match status" value="1"/>
</dbReference>
<dbReference type="AlphaFoldDB" id="A0A7W4W1N1"/>
<organism evidence="4 5">
    <name type="scientific">Litorivivens lipolytica</name>
    <dbReference type="NCBI Taxonomy" id="1524264"/>
    <lineage>
        <taxon>Bacteria</taxon>
        <taxon>Pseudomonadati</taxon>
        <taxon>Pseudomonadota</taxon>
        <taxon>Gammaproteobacteria</taxon>
        <taxon>Litorivivens</taxon>
    </lineage>
</organism>
<keyword evidence="3" id="KW-0460">Magnesium</keyword>
<reference evidence="4 5" key="1">
    <citation type="submission" date="2020-08" db="EMBL/GenBank/DDBJ databases">
        <title>Genomic Encyclopedia of Type Strains, Phase III (KMG-III): the genomes of soil and plant-associated and newly described type strains.</title>
        <authorList>
            <person name="Whitman W."/>
        </authorList>
    </citation>
    <scope>NUCLEOTIDE SEQUENCE [LARGE SCALE GENOMIC DNA]</scope>
    <source>
        <strain evidence="4 5">CECT 8654</strain>
    </source>
</reference>
<protein>
    <submittedName>
        <fullName evidence="4">Mannosyl-3-phosphoglycerate phosphatase</fullName>
        <ecNumber evidence="4">3.1.3.70</ecNumber>
    </submittedName>
</protein>
<dbReference type="GO" id="GO:0050531">
    <property type="term" value="F:mannosyl-3-phosphoglycerate phosphatase activity"/>
    <property type="evidence" value="ECO:0007669"/>
    <property type="project" value="UniProtKB-EC"/>
</dbReference>
<dbReference type="GO" id="GO:0000287">
    <property type="term" value="F:magnesium ion binding"/>
    <property type="evidence" value="ECO:0007669"/>
    <property type="project" value="TreeGrafter"/>
</dbReference>
<evidence type="ECO:0000313" key="5">
    <source>
        <dbReference type="Proteomes" id="UP000537130"/>
    </source>
</evidence>
<dbReference type="EMBL" id="JACHWY010000001">
    <property type="protein sequence ID" value="MBB3045818.1"/>
    <property type="molecule type" value="Genomic_DNA"/>
</dbReference>
<keyword evidence="5" id="KW-1185">Reference proteome</keyword>
<dbReference type="GO" id="GO:0005829">
    <property type="term" value="C:cytosol"/>
    <property type="evidence" value="ECO:0007669"/>
    <property type="project" value="TreeGrafter"/>
</dbReference>
<dbReference type="Gene3D" id="3.30.980.20">
    <property type="entry name" value="Putative mannosyl-3-phosphoglycerate phosphatase, domain 2"/>
    <property type="match status" value="1"/>
</dbReference>
<dbReference type="PANTHER" id="PTHR10000:SF8">
    <property type="entry name" value="HAD SUPERFAMILY HYDROLASE-LIKE, TYPE 3"/>
    <property type="match status" value="1"/>
</dbReference>
<accession>A0A7W4W1N1</accession>
<dbReference type="Pfam" id="PF08282">
    <property type="entry name" value="Hydrolase_3"/>
    <property type="match status" value="2"/>
</dbReference>
<keyword evidence="2 4" id="KW-0378">Hydrolase</keyword>
<evidence type="ECO:0000313" key="4">
    <source>
        <dbReference type="EMBL" id="MBB3045818.1"/>
    </source>
</evidence>
<gene>
    <name evidence="4" type="ORF">FHR99_000054</name>
</gene>
<dbReference type="InterPro" id="IPR006381">
    <property type="entry name" value="HAD-SF-IIB-MPGP"/>
</dbReference>
<dbReference type="GO" id="GO:0051479">
    <property type="term" value="P:mannosylglycerate biosynthetic process"/>
    <property type="evidence" value="ECO:0007669"/>
    <property type="project" value="InterPro"/>
</dbReference>
<name>A0A7W4W1N1_9GAMM</name>
<dbReference type="InterPro" id="IPR023214">
    <property type="entry name" value="HAD_sf"/>
</dbReference>
<sequence length="251" mass="27533">MLVVSDLDGTLLDHHTYSFEPAKQALTELAHRNIPVVLNTSKTRTELVQILSDLQLTTPYIVENGSAIYSADGQQCDVLGKPREVLLKALDQAREQGFSFQSYRDFGLAGVIEHTGLDQAAAEASLAREFTEPLIWKGSAKQRSSFVHWIQAQGLQCLEGGRFLHVMGRCDKGVAMQRLIKTYYPENEGPVVALGDSDNDTAMLARANIAVCIRPASGERLAPATRGTIIHTEAFGPEGWAEALNDILKNR</sequence>
<dbReference type="RefSeq" id="WP_183408544.1">
    <property type="nucleotide sequence ID" value="NZ_JACHWY010000001.1"/>
</dbReference>
<dbReference type="InterPro" id="IPR036412">
    <property type="entry name" value="HAD-like_sf"/>
</dbReference>
<comment type="caution">
    <text evidence="4">The sequence shown here is derived from an EMBL/GenBank/DDBJ whole genome shotgun (WGS) entry which is preliminary data.</text>
</comment>
<dbReference type="SFLD" id="SFLDG01142">
    <property type="entry name" value="C2.B.2:_Mannosyl-3-phosphoglyc"/>
    <property type="match status" value="1"/>
</dbReference>
<dbReference type="Proteomes" id="UP000537130">
    <property type="component" value="Unassembled WGS sequence"/>
</dbReference>
<proteinExistence type="predicted"/>
<dbReference type="InterPro" id="IPR006379">
    <property type="entry name" value="HAD-SF_hydro_IIB"/>
</dbReference>
<dbReference type="SUPFAM" id="SSF56784">
    <property type="entry name" value="HAD-like"/>
    <property type="match status" value="1"/>
</dbReference>
<evidence type="ECO:0000256" key="1">
    <source>
        <dbReference type="ARBA" id="ARBA00022723"/>
    </source>
</evidence>
<keyword evidence="1" id="KW-0479">Metal-binding</keyword>
<dbReference type="PANTHER" id="PTHR10000">
    <property type="entry name" value="PHOSPHOSERINE PHOSPHATASE"/>
    <property type="match status" value="1"/>
</dbReference>
<evidence type="ECO:0000256" key="3">
    <source>
        <dbReference type="ARBA" id="ARBA00022842"/>
    </source>
</evidence>
<evidence type="ECO:0000256" key="2">
    <source>
        <dbReference type="ARBA" id="ARBA00022801"/>
    </source>
</evidence>